<dbReference type="RefSeq" id="WP_024843056.1">
    <property type="nucleotide sequence ID" value="NZ_CP058690.1"/>
</dbReference>
<dbReference type="InterPro" id="IPR036588">
    <property type="entry name" value="CobH/CbiC_sf"/>
</dbReference>
<comment type="pathway">
    <text evidence="1">Cofactor biosynthesis; adenosylcobalamin biosynthesis.</text>
</comment>
<sequence>MLHQYETDGARIYAQSFATIRAEADLARFSAEEEPVVVRMIHAAGLVGLERDVVFSAGMAAAARQALEDGAPILCDARMVSEGITRARLPAANRVICTLNDPRVPDLAAQMGNTRSAAALELWRDDLDGAVVAIGNAPTALFHLLNMLRDPACPRPAAIIGCPVGFVGAAESKAALINDLPAPALVVRGRLGGSAITVAAVNALASRKE</sequence>
<reference evidence="6 7" key="1">
    <citation type="submission" date="2020-07" db="EMBL/GenBank/DDBJ databases">
        <title>The complete genome of Paracoccus pantotrophus ACCC 10489.</title>
        <authorList>
            <person name="Si Y."/>
        </authorList>
    </citation>
    <scope>NUCLEOTIDE SEQUENCE [LARGE SCALE GENOMIC DNA]</scope>
    <source>
        <strain evidence="6 7">ACCC10489</strain>
    </source>
</reference>
<evidence type="ECO:0000259" key="5">
    <source>
        <dbReference type="Pfam" id="PF02570"/>
    </source>
</evidence>
<dbReference type="Pfam" id="PF02570">
    <property type="entry name" value="CbiC"/>
    <property type="match status" value="1"/>
</dbReference>
<dbReference type="FunFam" id="3.40.50.10230:FF:000001">
    <property type="entry name" value="Precorrin-8X methylmutase"/>
    <property type="match status" value="1"/>
</dbReference>
<evidence type="ECO:0000256" key="2">
    <source>
        <dbReference type="ARBA" id="ARBA00009774"/>
    </source>
</evidence>
<evidence type="ECO:0000313" key="7">
    <source>
        <dbReference type="Proteomes" id="UP000509322"/>
    </source>
</evidence>
<proteinExistence type="inferred from homology"/>
<name>A0A7H9BSP9_PARPN</name>
<organism evidence="6 7">
    <name type="scientific">Paracoccus pantotrophus</name>
    <name type="common">Thiosphaera pantotropha</name>
    <dbReference type="NCBI Taxonomy" id="82367"/>
    <lineage>
        <taxon>Bacteria</taxon>
        <taxon>Pseudomonadati</taxon>
        <taxon>Pseudomonadota</taxon>
        <taxon>Alphaproteobacteria</taxon>
        <taxon>Rhodobacterales</taxon>
        <taxon>Paracoccaceae</taxon>
        <taxon>Paracoccus</taxon>
    </lineage>
</organism>
<evidence type="ECO:0000256" key="4">
    <source>
        <dbReference type="ARBA" id="ARBA00023235"/>
    </source>
</evidence>
<dbReference type="Gene3D" id="3.40.50.10230">
    <property type="entry name" value="Cobalamin biosynthesis CobH/CbiC, precorrin-8X methylmutase"/>
    <property type="match status" value="1"/>
</dbReference>
<evidence type="ECO:0000256" key="1">
    <source>
        <dbReference type="ARBA" id="ARBA00004953"/>
    </source>
</evidence>
<protein>
    <submittedName>
        <fullName evidence="6">Precorrin-8X methylmutase</fullName>
        <ecNumber evidence="6">5.4.99.61</ecNumber>
    </submittedName>
</protein>
<accession>A0A7H9BSP9</accession>
<keyword evidence="4 6" id="KW-0413">Isomerase</keyword>
<dbReference type="EMBL" id="CP058690">
    <property type="protein sequence ID" value="QLH14400.1"/>
    <property type="molecule type" value="Genomic_DNA"/>
</dbReference>
<dbReference type="NCBIfam" id="NF006136">
    <property type="entry name" value="PRK08285.1"/>
    <property type="match status" value="1"/>
</dbReference>
<dbReference type="GO" id="GO:0009236">
    <property type="term" value="P:cobalamin biosynthetic process"/>
    <property type="evidence" value="ECO:0007669"/>
    <property type="project" value="UniProtKB-UniPathway"/>
</dbReference>
<keyword evidence="3" id="KW-0169">Cobalamin biosynthesis</keyword>
<dbReference type="InterPro" id="IPR003722">
    <property type="entry name" value="Cbl_synth_CobH/CbiC"/>
</dbReference>
<dbReference type="SUPFAM" id="SSF63965">
    <property type="entry name" value="Precorrin-8X methylmutase CbiC/CobH"/>
    <property type="match status" value="1"/>
</dbReference>
<comment type="similarity">
    <text evidence="2">Belongs to the CobH/CbiC family.</text>
</comment>
<dbReference type="EC" id="5.4.99.61" evidence="6"/>
<evidence type="ECO:0000313" key="6">
    <source>
        <dbReference type="EMBL" id="QLH14400.1"/>
    </source>
</evidence>
<gene>
    <name evidence="6" type="ORF">HYQ43_08745</name>
</gene>
<dbReference type="UniPathway" id="UPA00148"/>
<dbReference type="PANTHER" id="PTHR43588">
    <property type="entry name" value="COBALT-PRECORRIN-8 METHYLMUTASE"/>
    <property type="match status" value="1"/>
</dbReference>
<dbReference type="AlphaFoldDB" id="A0A7H9BSP9"/>
<evidence type="ECO:0000256" key="3">
    <source>
        <dbReference type="ARBA" id="ARBA00022573"/>
    </source>
</evidence>
<dbReference type="Proteomes" id="UP000509322">
    <property type="component" value="Chromosome 2"/>
</dbReference>
<dbReference type="GO" id="GO:0016993">
    <property type="term" value="F:precorrin-8X methylmutase activity"/>
    <property type="evidence" value="ECO:0007669"/>
    <property type="project" value="UniProtKB-EC"/>
</dbReference>
<feature type="domain" description="Cobalamin biosynthesis precorrin-8X methylmutase CobH/CbiC" evidence="5">
    <location>
        <begin position="12"/>
        <end position="206"/>
    </location>
</feature>
<dbReference type="PANTHER" id="PTHR43588:SF1">
    <property type="entry name" value="COBALT-PRECORRIN-8 METHYLMUTASE"/>
    <property type="match status" value="1"/>
</dbReference>